<reference evidence="2" key="1">
    <citation type="submission" date="2016-10" db="EMBL/GenBank/DDBJ databases">
        <authorList>
            <person name="Varghese N."/>
            <person name="Submissions S."/>
        </authorList>
    </citation>
    <scope>NUCLEOTIDE SEQUENCE [LARGE SCALE GENOMIC DNA]</scope>
    <source>
        <strain evidence="2">DSM 45079</strain>
    </source>
</reference>
<proteinExistence type="predicted"/>
<organism evidence="1 2">
    <name type="scientific">Jiangella alkaliphila</name>
    <dbReference type="NCBI Taxonomy" id="419479"/>
    <lineage>
        <taxon>Bacteria</taxon>
        <taxon>Bacillati</taxon>
        <taxon>Actinomycetota</taxon>
        <taxon>Actinomycetes</taxon>
        <taxon>Jiangellales</taxon>
        <taxon>Jiangellaceae</taxon>
        <taxon>Jiangella</taxon>
    </lineage>
</organism>
<sequence length="91" mass="9945">MTATSPNDECVLKWCNEAGDHDTHRQYVTSLVAWRSTWLIGVNVVQSDGEPLHVELSATSRWSPPATVTLKPDEAEAVGQALLEAATRATR</sequence>
<dbReference type="AlphaFoldDB" id="A0A1H2GBL9"/>
<dbReference type="STRING" id="419479.SAMN04488563_0405"/>
<dbReference type="OrthoDB" id="5191992at2"/>
<accession>A0A1H2GBL9</accession>
<keyword evidence="2" id="KW-1185">Reference proteome</keyword>
<dbReference type="RefSeq" id="WP_046766650.1">
    <property type="nucleotide sequence ID" value="NZ_KQ061219.1"/>
</dbReference>
<evidence type="ECO:0000313" key="2">
    <source>
        <dbReference type="Proteomes" id="UP000182977"/>
    </source>
</evidence>
<dbReference type="Proteomes" id="UP000182977">
    <property type="component" value="Chromosome I"/>
</dbReference>
<name>A0A1H2GBL9_9ACTN</name>
<dbReference type="EMBL" id="LT629791">
    <property type="protein sequence ID" value="SDU16955.1"/>
    <property type="molecule type" value="Genomic_DNA"/>
</dbReference>
<protein>
    <submittedName>
        <fullName evidence="1">Uncharacterized protein</fullName>
    </submittedName>
</protein>
<evidence type="ECO:0000313" key="1">
    <source>
        <dbReference type="EMBL" id="SDU16955.1"/>
    </source>
</evidence>
<gene>
    <name evidence="1" type="ORF">SAMN04488563_0405</name>
</gene>